<keyword evidence="1" id="KW-0812">Transmembrane</keyword>
<protein>
    <submittedName>
        <fullName evidence="2">Uncharacterized protein</fullName>
    </submittedName>
</protein>
<dbReference type="Proteomes" id="UP000186015">
    <property type="component" value="Unassembled WGS sequence"/>
</dbReference>
<dbReference type="AlphaFoldDB" id="A0A1H7GDK8"/>
<feature type="transmembrane region" description="Helical" evidence="1">
    <location>
        <begin position="66"/>
        <end position="85"/>
    </location>
</feature>
<dbReference type="OrthoDB" id="1821883at2"/>
<evidence type="ECO:0000256" key="1">
    <source>
        <dbReference type="SAM" id="Phobius"/>
    </source>
</evidence>
<dbReference type="RefSeq" id="WP_074829021.1">
    <property type="nucleotide sequence ID" value="NZ_FOAT01000002.1"/>
</dbReference>
<name>A0A1H7GDK8_RUMAL</name>
<proteinExistence type="predicted"/>
<gene>
    <name evidence="2" type="ORF">SAMN05216469_10211</name>
</gene>
<keyword evidence="1" id="KW-0472">Membrane</keyword>
<sequence length="113" mass="13471">MEDIRITECENRHLYPSNLYKTCPYCKKGAEEIAKREAVKKAEEPEFHINTPSENSRLRFGKYTEVFKAILSVLFAPIVIMFKIIDMFPGKNKARYDSHYWDNYGSYWERHVK</sequence>
<evidence type="ECO:0000313" key="2">
    <source>
        <dbReference type="EMBL" id="SEK34570.1"/>
    </source>
</evidence>
<reference evidence="2 3" key="1">
    <citation type="submission" date="2016-10" db="EMBL/GenBank/DDBJ databases">
        <authorList>
            <person name="de Groot N.N."/>
        </authorList>
    </citation>
    <scope>NUCLEOTIDE SEQUENCE [LARGE SCALE GENOMIC DNA]</scope>
    <source>
        <strain evidence="2 3">KH2T6</strain>
    </source>
</reference>
<evidence type="ECO:0000313" key="3">
    <source>
        <dbReference type="Proteomes" id="UP000186015"/>
    </source>
</evidence>
<keyword evidence="1" id="KW-1133">Transmembrane helix</keyword>
<organism evidence="2 3">
    <name type="scientific">Ruminococcus albus</name>
    <dbReference type="NCBI Taxonomy" id="1264"/>
    <lineage>
        <taxon>Bacteria</taxon>
        <taxon>Bacillati</taxon>
        <taxon>Bacillota</taxon>
        <taxon>Clostridia</taxon>
        <taxon>Eubacteriales</taxon>
        <taxon>Oscillospiraceae</taxon>
        <taxon>Ruminococcus</taxon>
    </lineage>
</organism>
<accession>A0A1H7GDK8</accession>
<dbReference type="EMBL" id="FOAT01000002">
    <property type="protein sequence ID" value="SEK34570.1"/>
    <property type="molecule type" value="Genomic_DNA"/>
</dbReference>